<organism evidence="1 2">
    <name type="scientific">Entomophthora muscae</name>
    <dbReference type="NCBI Taxonomy" id="34485"/>
    <lineage>
        <taxon>Eukaryota</taxon>
        <taxon>Fungi</taxon>
        <taxon>Fungi incertae sedis</taxon>
        <taxon>Zoopagomycota</taxon>
        <taxon>Entomophthoromycotina</taxon>
        <taxon>Entomophthoromycetes</taxon>
        <taxon>Entomophthorales</taxon>
        <taxon>Entomophthoraceae</taxon>
        <taxon>Entomophthora</taxon>
    </lineage>
</organism>
<evidence type="ECO:0000313" key="2">
    <source>
        <dbReference type="Proteomes" id="UP001165960"/>
    </source>
</evidence>
<accession>A0ACC2SY75</accession>
<protein>
    <submittedName>
        <fullName evidence="1">Uncharacterized protein</fullName>
    </submittedName>
</protein>
<proteinExistence type="predicted"/>
<comment type="caution">
    <text evidence="1">The sequence shown here is derived from an EMBL/GenBank/DDBJ whole genome shotgun (WGS) entry which is preliminary data.</text>
</comment>
<name>A0ACC2SY75_9FUNG</name>
<reference evidence="1" key="1">
    <citation type="submission" date="2022-04" db="EMBL/GenBank/DDBJ databases">
        <title>Genome of the entomopathogenic fungus Entomophthora muscae.</title>
        <authorList>
            <person name="Elya C."/>
            <person name="Lovett B.R."/>
            <person name="Lee E."/>
            <person name="Macias A.M."/>
            <person name="Hajek A.E."/>
            <person name="De Bivort B.L."/>
            <person name="Kasson M.T."/>
            <person name="De Fine Licht H.H."/>
            <person name="Stajich J.E."/>
        </authorList>
    </citation>
    <scope>NUCLEOTIDE SEQUENCE</scope>
    <source>
        <strain evidence="1">Berkeley</strain>
    </source>
</reference>
<sequence>MRYWENQQIDEQEALEWAKIEVDTTTYSMASSLFMGRFTTGDWAKWKEAGIRFLTAANWFVFSFNMEAALEWGKLGFSLEEAAELHKEQISPKVAHDWKNKRFKVPHIKSWMEATELQYDKADEWIENEVNTKSAWNFHLENWSTIDLQNWCTQNNVGFQAIAPYVRECFAPDVAVS</sequence>
<dbReference type="Proteomes" id="UP001165960">
    <property type="component" value="Unassembled WGS sequence"/>
</dbReference>
<dbReference type="EMBL" id="QTSX02004263">
    <property type="protein sequence ID" value="KAJ9067227.1"/>
    <property type="molecule type" value="Genomic_DNA"/>
</dbReference>
<evidence type="ECO:0000313" key="1">
    <source>
        <dbReference type="EMBL" id="KAJ9067227.1"/>
    </source>
</evidence>
<gene>
    <name evidence="1" type="ORF">DSO57_1001340</name>
</gene>
<keyword evidence="2" id="KW-1185">Reference proteome</keyword>